<dbReference type="OMA" id="SNKCEYC"/>
<dbReference type="InParanoid" id="H2Z568"/>
<dbReference type="Pfam" id="PF00050">
    <property type="entry name" value="Kazal_1"/>
    <property type="match status" value="1"/>
</dbReference>
<evidence type="ECO:0000313" key="4">
    <source>
        <dbReference type="Proteomes" id="UP000007875"/>
    </source>
</evidence>
<dbReference type="SMART" id="SM00280">
    <property type="entry name" value="KAZAL"/>
    <property type="match status" value="1"/>
</dbReference>
<dbReference type="HOGENOM" id="CLU_169765_5_1_1"/>
<reference evidence="4" key="1">
    <citation type="submission" date="2003-08" db="EMBL/GenBank/DDBJ databases">
        <authorList>
            <person name="Birren B."/>
            <person name="Nusbaum C."/>
            <person name="Abebe A."/>
            <person name="Abouelleil A."/>
            <person name="Adekoya E."/>
            <person name="Ait-zahra M."/>
            <person name="Allen N."/>
            <person name="Allen T."/>
            <person name="An P."/>
            <person name="Anderson M."/>
            <person name="Anderson S."/>
            <person name="Arachchi H."/>
            <person name="Armbruster J."/>
            <person name="Bachantsang P."/>
            <person name="Baldwin J."/>
            <person name="Barry A."/>
            <person name="Bayul T."/>
            <person name="Blitshsteyn B."/>
            <person name="Bloom T."/>
            <person name="Blye J."/>
            <person name="Boguslavskiy L."/>
            <person name="Borowsky M."/>
            <person name="Boukhgalter B."/>
            <person name="Brunache A."/>
            <person name="Butler J."/>
            <person name="Calixte N."/>
            <person name="Calvo S."/>
            <person name="Camarata J."/>
            <person name="Campo K."/>
            <person name="Chang J."/>
            <person name="Cheshatsang Y."/>
            <person name="Citroen M."/>
            <person name="Collymore A."/>
            <person name="Considine T."/>
            <person name="Cook A."/>
            <person name="Cooke P."/>
            <person name="Corum B."/>
            <person name="Cuomo C."/>
            <person name="David R."/>
            <person name="Dawoe T."/>
            <person name="Degray S."/>
            <person name="Dodge S."/>
            <person name="Dooley K."/>
            <person name="Dorje P."/>
            <person name="Dorjee K."/>
            <person name="Dorris L."/>
            <person name="Duffey N."/>
            <person name="Dupes A."/>
            <person name="Elkins T."/>
            <person name="Engels R."/>
            <person name="Erickson J."/>
            <person name="Farina A."/>
            <person name="Faro S."/>
            <person name="Ferreira P."/>
            <person name="Fischer H."/>
            <person name="Fitzgerald M."/>
            <person name="Foley K."/>
            <person name="Gage D."/>
            <person name="Galagan J."/>
            <person name="Gearin G."/>
            <person name="Gnerre S."/>
            <person name="Gnirke A."/>
            <person name="Goyette A."/>
            <person name="Graham J."/>
            <person name="Grandbois E."/>
            <person name="Gyaltsen K."/>
            <person name="Hafez N."/>
            <person name="Hagopian D."/>
            <person name="Hagos B."/>
            <person name="Hall J."/>
            <person name="Hatcher B."/>
            <person name="Heller A."/>
            <person name="Higgins H."/>
            <person name="Honan T."/>
            <person name="Horn A."/>
            <person name="Houde N."/>
            <person name="Hughes L."/>
            <person name="Hulme W."/>
            <person name="Husby E."/>
            <person name="Iliev I."/>
            <person name="Jaffe D."/>
            <person name="Jones C."/>
            <person name="Kamal M."/>
            <person name="Kamat A."/>
            <person name="Kamvysselis M."/>
            <person name="Karlsson E."/>
            <person name="Kells C."/>
            <person name="Kieu A."/>
            <person name="Kisner P."/>
            <person name="Kodira C."/>
            <person name="Kulbokas E."/>
            <person name="Labutti K."/>
            <person name="Lama D."/>
            <person name="Landers T."/>
            <person name="Leger J."/>
            <person name="Levine S."/>
            <person name="Lewis D."/>
            <person name="Lewis T."/>
            <person name="Lindblad-toh K."/>
            <person name="Liu X."/>
            <person name="Lokyitsang T."/>
            <person name="Lokyitsang Y."/>
            <person name="Lucien O."/>
            <person name="Lui A."/>
            <person name="Ma L.J."/>
            <person name="Mabbitt R."/>
            <person name="Macdonald J."/>
            <person name="Maclean C."/>
            <person name="Major J."/>
            <person name="Manning J."/>
            <person name="Marabella R."/>
            <person name="Maru K."/>
            <person name="Matthews C."/>
            <person name="Mauceli E."/>
            <person name="Mccarthy M."/>
            <person name="Mcdonough S."/>
            <person name="Mcghee T."/>
            <person name="Meldrim J."/>
            <person name="Meneus L."/>
            <person name="Mesirov J."/>
            <person name="Mihalev A."/>
            <person name="Mihova T."/>
            <person name="Mikkelsen T."/>
            <person name="Mlenga V."/>
            <person name="Moru K."/>
            <person name="Mozes J."/>
            <person name="Mulrain L."/>
            <person name="Munson G."/>
            <person name="Naylor J."/>
            <person name="Newes C."/>
            <person name="Nguyen C."/>
            <person name="Nguyen N."/>
            <person name="Nguyen T."/>
            <person name="Nicol R."/>
            <person name="Nielsen C."/>
            <person name="Nizzari M."/>
            <person name="Norbu C."/>
            <person name="Norbu N."/>
            <person name="O'donnell P."/>
            <person name="Okoawo O."/>
            <person name="O'leary S."/>
            <person name="Omotosho B."/>
            <person name="O'neill K."/>
            <person name="Osman S."/>
            <person name="Parker S."/>
            <person name="Perrin D."/>
            <person name="Phunkhang P."/>
            <person name="Piqani B."/>
            <person name="Purcell S."/>
            <person name="Rachupka T."/>
            <person name="Ramasamy U."/>
            <person name="Rameau R."/>
            <person name="Ray V."/>
            <person name="Raymond C."/>
            <person name="Retta R."/>
            <person name="Richardson S."/>
            <person name="Rise C."/>
            <person name="Rodriguez J."/>
            <person name="Rogers J."/>
            <person name="Rogov P."/>
            <person name="Rutman M."/>
            <person name="Schupbach R."/>
            <person name="Seaman C."/>
            <person name="Settipalli S."/>
            <person name="Sharpe T."/>
            <person name="Sheridan J."/>
            <person name="Sherpa N."/>
            <person name="Shi J."/>
            <person name="Smirnov S."/>
            <person name="Smith C."/>
            <person name="Sougnez C."/>
            <person name="Spencer B."/>
            <person name="Stalker J."/>
            <person name="Stange-thomann N."/>
            <person name="Stavropoulos S."/>
            <person name="Stetson K."/>
            <person name="Stone C."/>
            <person name="Stone S."/>
            <person name="Stubbs M."/>
            <person name="Talamas J."/>
            <person name="Tchuinga P."/>
            <person name="Tenzing P."/>
            <person name="Tesfaye S."/>
            <person name="Theodore J."/>
            <person name="Thoulutsang Y."/>
            <person name="Topham K."/>
            <person name="Towey S."/>
            <person name="Tsamla T."/>
            <person name="Tsomo N."/>
            <person name="Vallee D."/>
            <person name="Vassiliev H."/>
            <person name="Venkataraman V."/>
            <person name="Vinson J."/>
            <person name="Vo A."/>
            <person name="Wade C."/>
            <person name="Wang S."/>
            <person name="Wangchuk T."/>
            <person name="Wangdi T."/>
            <person name="Whittaker C."/>
            <person name="Wilkinson J."/>
            <person name="Wu Y."/>
            <person name="Wyman D."/>
            <person name="Yadav S."/>
            <person name="Yang S."/>
            <person name="Yang X."/>
            <person name="Yeager S."/>
            <person name="Yee E."/>
            <person name="Young G."/>
            <person name="Zainoun J."/>
            <person name="Zembeck L."/>
            <person name="Zimmer A."/>
            <person name="Zody M."/>
            <person name="Lander E."/>
        </authorList>
    </citation>
    <scope>NUCLEOTIDE SEQUENCE [LARGE SCALE GENOMIC DNA]</scope>
</reference>
<organism evidence="3 4">
    <name type="scientific">Ciona savignyi</name>
    <name type="common">Pacific transparent sea squirt</name>
    <dbReference type="NCBI Taxonomy" id="51511"/>
    <lineage>
        <taxon>Eukaryota</taxon>
        <taxon>Metazoa</taxon>
        <taxon>Chordata</taxon>
        <taxon>Tunicata</taxon>
        <taxon>Ascidiacea</taxon>
        <taxon>Phlebobranchia</taxon>
        <taxon>Cionidae</taxon>
        <taxon>Ciona</taxon>
    </lineage>
</organism>
<keyword evidence="1" id="KW-0732">Signal</keyword>
<evidence type="ECO:0000256" key="1">
    <source>
        <dbReference type="SAM" id="SignalP"/>
    </source>
</evidence>
<protein>
    <recommendedName>
        <fullName evidence="2">Kazal-like domain-containing protein</fullName>
    </recommendedName>
</protein>
<reference evidence="3" key="2">
    <citation type="submission" date="2025-08" db="UniProtKB">
        <authorList>
            <consortium name="Ensembl"/>
        </authorList>
    </citation>
    <scope>IDENTIFICATION</scope>
</reference>
<dbReference type="AlphaFoldDB" id="H2Z568"/>
<dbReference type="SUPFAM" id="SSF100895">
    <property type="entry name" value="Kazal-type serine protease inhibitors"/>
    <property type="match status" value="1"/>
</dbReference>
<feature type="chain" id="PRO_5003578255" description="Kazal-like domain-containing protein" evidence="1">
    <location>
        <begin position="23"/>
        <end position="76"/>
    </location>
</feature>
<dbReference type="Proteomes" id="UP000007875">
    <property type="component" value="Unassembled WGS sequence"/>
</dbReference>
<dbReference type="GeneTree" id="ENSGT01150000290749"/>
<dbReference type="InterPro" id="IPR036058">
    <property type="entry name" value="Kazal_dom_sf"/>
</dbReference>
<dbReference type="FunCoup" id="H2Z568">
    <property type="interactions" value="1"/>
</dbReference>
<dbReference type="PROSITE" id="PS51465">
    <property type="entry name" value="KAZAL_2"/>
    <property type="match status" value="1"/>
</dbReference>
<evidence type="ECO:0000259" key="2">
    <source>
        <dbReference type="PROSITE" id="PS51465"/>
    </source>
</evidence>
<dbReference type="InterPro" id="IPR002350">
    <property type="entry name" value="Kazal_dom"/>
</dbReference>
<proteinExistence type="predicted"/>
<sequence length="76" mass="8599">MRQIHCMILVCLLASLVLQARANGLCSEFTSGGCTRELRPVCGGDGMKTKTYSNKCEYCRERRNDRSWKIVHDGKC</sequence>
<accession>H2Z568</accession>
<evidence type="ECO:0000313" key="3">
    <source>
        <dbReference type="Ensembl" id="ENSCSAVP00000012730.1"/>
    </source>
</evidence>
<keyword evidence="4" id="KW-1185">Reference proteome</keyword>
<feature type="signal peptide" evidence="1">
    <location>
        <begin position="1"/>
        <end position="22"/>
    </location>
</feature>
<name>H2Z568_CIOSA</name>
<dbReference type="Ensembl" id="ENSCSAVT00000012878.1">
    <property type="protein sequence ID" value="ENSCSAVP00000012730.1"/>
    <property type="gene ID" value="ENSCSAVG00000007471.1"/>
</dbReference>
<feature type="domain" description="Kazal-like" evidence="2">
    <location>
        <begin position="20"/>
        <end position="76"/>
    </location>
</feature>
<reference evidence="3" key="3">
    <citation type="submission" date="2025-09" db="UniProtKB">
        <authorList>
            <consortium name="Ensembl"/>
        </authorList>
    </citation>
    <scope>IDENTIFICATION</scope>
</reference>
<dbReference type="Gene3D" id="3.30.60.30">
    <property type="match status" value="1"/>
</dbReference>